<feature type="transmembrane region" description="Helical" evidence="1">
    <location>
        <begin position="444"/>
        <end position="468"/>
    </location>
</feature>
<feature type="transmembrane region" description="Helical" evidence="1">
    <location>
        <begin position="128"/>
        <end position="148"/>
    </location>
</feature>
<name>A0A5S4GK53_9ACTN</name>
<proteinExistence type="predicted"/>
<feature type="transmembrane region" description="Helical" evidence="1">
    <location>
        <begin position="95"/>
        <end position="116"/>
    </location>
</feature>
<feature type="transmembrane region" description="Helical" evidence="1">
    <location>
        <begin position="23"/>
        <end position="44"/>
    </location>
</feature>
<dbReference type="RefSeq" id="WP_138691547.1">
    <property type="nucleotide sequence ID" value="NZ_JBHSAZ010000025.1"/>
</dbReference>
<dbReference type="OrthoDB" id="2955510at2"/>
<feature type="transmembrane region" description="Helical" evidence="1">
    <location>
        <begin position="582"/>
        <end position="607"/>
    </location>
</feature>
<accession>A0A5S4GK53</accession>
<dbReference type="Proteomes" id="UP000306628">
    <property type="component" value="Unassembled WGS sequence"/>
</dbReference>
<evidence type="ECO:0000313" key="3">
    <source>
        <dbReference type="Proteomes" id="UP000306628"/>
    </source>
</evidence>
<feature type="transmembrane region" description="Helical" evidence="1">
    <location>
        <begin position="368"/>
        <end position="388"/>
    </location>
</feature>
<evidence type="ECO:0000256" key="1">
    <source>
        <dbReference type="SAM" id="Phobius"/>
    </source>
</evidence>
<feature type="transmembrane region" description="Helical" evidence="1">
    <location>
        <begin position="226"/>
        <end position="248"/>
    </location>
</feature>
<sequence>MVGVLIRMKFAVLRNTASDGKTAWAALGGTVGLCLAIATVVLAFFDFSHPRMLMDLLAVTFALWALGWMVGPTFAGEPPLNGRHFHRQPIPRGTLALGLLASAMVAVTTVVTLLAFTSLIVFAARLSLGAVMVSVPAVILLLLLVVLLSRVCSLLFGTLAMSRVGGVVTATVTAAMIALASFSWIIFVGIYLLLEHGFPPLLSTVLRWLPSSWVLLSVEAAGRGDWWWTAGPLAALAGLVAGLFLVWTRLLGPRRLARAVVRGSSAARAASPRWPRGDQGALYLREMRTWWRDPLRTQNIALPVAFSIITVLFPLVLGFTGLFPFAGAATALMAAATCANLYGQDGTALWMTLMLPGKEKEDVRARQLAWLTLFGPLTLAMTAGGSLLHGDPSLVPWALAANLAALGGGAGVLIWISVADLVPGPDPHRSKNSPLDHGDVTGQSFLTLLLTAVAVLPALGVALAGQLLDRPPLLWASVPVALLTGFVCYAWFGVLAARRLRAQGPDLLQLMRSGKRPAVADRETRAPSAFETMGAKRQLLMWGSMAVGILGLFPQGLVPLGIKLSGSADRVWFLALYMPEPWQWPVIAGMILIGLAGFGGMLAIYLAESRKVKEQAARPPRAG</sequence>
<feature type="transmembrane region" description="Helical" evidence="1">
    <location>
        <begin position="394"/>
        <end position="423"/>
    </location>
</feature>
<keyword evidence="1" id="KW-1133">Transmembrane helix</keyword>
<reference evidence="2 3" key="1">
    <citation type="submission" date="2019-05" db="EMBL/GenBank/DDBJ databases">
        <title>Draft genome sequence of Nonomuraea zeae DSM 100528.</title>
        <authorList>
            <person name="Saricaoglu S."/>
            <person name="Isik K."/>
        </authorList>
    </citation>
    <scope>NUCLEOTIDE SEQUENCE [LARGE SCALE GENOMIC DNA]</scope>
    <source>
        <strain evidence="2 3">DSM 100528</strain>
    </source>
</reference>
<evidence type="ECO:0000313" key="2">
    <source>
        <dbReference type="EMBL" id="TMR32914.1"/>
    </source>
</evidence>
<feature type="transmembrane region" description="Helical" evidence="1">
    <location>
        <begin position="300"/>
        <end position="319"/>
    </location>
</feature>
<keyword evidence="1" id="KW-0812">Transmembrane</keyword>
<dbReference type="AlphaFoldDB" id="A0A5S4GK53"/>
<feature type="transmembrane region" description="Helical" evidence="1">
    <location>
        <begin position="325"/>
        <end position="343"/>
    </location>
</feature>
<organism evidence="2 3">
    <name type="scientific">Nonomuraea zeae</name>
    <dbReference type="NCBI Taxonomy" id="1642303"/>
    <lineage>
        <taxon>Bacteria</taxon>
        <taxon>Bacillati</taxon>
        <taxon>Actinomycetota</taxon>
        <taxon>Actinomycetes</taxon>
        <taxon>Streptosporangiales</taxon>
        <taxon>Streptosporangiaceae</taxon>
        <taxon>Nonomuraea</taxon>
    </lineage>
</organism>
<feature type="transmembrane region" description="Helical" evidence="1">
    <location>
        <begin position="56"/>
        <end position="75"/>
    </location>
</feature>
<feature type="transmembrane region" description="Helical" evidence="1">
    <location>
        <begin position="168"/>
        <end position="194"/>
    </location>
</feature>
<keyword evidence="3" id="KW-1185">Reference proteome</keyword>
<keyword evidence="1" id="KW-0472">Membrane</keyword>
<dbReference type="EMBL" id="VCKX01000063">
    <property type="protein sequence ID" value="TMR32914.1"/>
    <property type="molecule type" value="Genomic_DNA"/>
</dbReference>
<feature type="transmembrane region" description="Helical" evidence="1">
    <location>
        <begin position="539"/>
        <end position="562"/>
    </location>
</feature>
<feature type="transmembrane region" description="Helical" evidence="1">
    <location>
        <begin position="474"/>
        <end position="497"/>
    </location>
</feature>
<protein>
    <submittedName>
        <fullName evidence="2">Uncharacterized protein</fullName>
    </submittedName>
</protein>
<gene>
    <name evidence="2" type="ORF">ETD85_21505</name>
</gene>
<comment type="caution">
    <text evidence="2">The sequence shown here is derived from an EMBL/GenBank/DDBJ whole genome shotgun (WGS) entry which is preliminary data.</text>
</comment>